<dbReference type="InterPro" id="IPR038765">
    <property type="entry name" value="Papain-like_cys_pep_sf"/>
</dbReference>
<dbReference type="PANTHER" id="PTHR46143:SF1">
    <property type="entry name" value="CALPAIN-7"/>
    <property type="match status" value="1"/>
</dbReference>
<dbReference type="EMBL" id="KN881675">
    <property type="protein sequence ID" value="KIY50677.1"/>
    <property type="molecule type" value="Genomic_DNA"/>
</dbReference>
<evidence type="ECO:0000256" key="4">
    <source>
        <dbReference type="ARBA" id="ARBA00022807"/>
    </source>
</evidence>
<name>A0A0D7AGW8_9AGAR</name>
<dbReference type="GO" id="GO:0004198">
    <property type="term" value="F:calcium-dependent cysteine-type endopeptidase activity"/>
    <property type="evidence" value="ECO:0007669"/>
    <property type="project" value="InterPro"/>
</dbReference>
<dbReference type="SMART" id="SM00720">
    <property type="entry name" value="calpain_III"/>
    <property type="match status" value="1"/>
</dbReference>
<dbReference type="InterPro" id="IPR022683">
    <property type="entry name" value="Calpain_III"/>
</dbReference>
<evidence type="ECO:0000313" key="8">
    <source>
        <dbReference type="Proteomes" id="UP000054144"/>
    </source>
</evidence>
<dbReference type="InterPro" id="IPR051297">
    <property type="entry name" value="PalB/RIM13"/>
</dbReference>
<dbReference type="Proteomes" id="UP000054144">
    <property type="component" value="Unassembled WGS sequence"/>
</dbReference>
<dbReference type="Pfam" id="PF01067">
    <property type="entry name" value="Calpain_III"/>
    <property type="match status" value="1"/>
</dbReference>
<dbReference type="GO" id="GO:0006508">
    <property type="term" value="P:proteolysis"/>
    <property type="evidence" value="ECO:0007669"/>
    <property type="project" value="UniProtKB-KW"/>
</dbReference>
<gene>
    <name evidence="7" type="ORF">FISHEDRAFT_64821</name>
</gene>
<evidence type="ECO:0000256" key="3">
    <source>
        <dbReference type="ARBA" id="ARBA00022801"/>
    </source>
</evidence>
<keyword evidence="3" id="KW-0378">Hydrolase</keyword>
<dbReference type="InterPro" id="IPR036213">
    <property type="entry name" value="Calpain_III_sf"/>
</dbReference>
<dbReference type="InterPro" id="IPR036181">
    <property type="entry name" value="MIT_dom_sf"/>
</dbReference>
<dbReference type="PROSITE" id="PS50203">
    <property type="entry name" value="CALPAIN_CAT"/>
    <property type="match status" value="1"/>
</dbReference>
<evidence type="ECO:0000256" key="5">
    <source>
        <dbReference type="PROSITE-ProRule" id="PRU00239"/>
    </source>
</evidence>
<dbReference type="Pfam" id="PF00648">
    <property type="entry name" value="Peptidase_C2"/>
    <property type="match status" value="1"/>
</dbReference>
<feature type="domain" description="Calpain catalytic" evidence="6">
    <location>
        <begin position="252"/>
        <end position="385"/>
    </location>
</feature>
<dbReference type="SMART" id="SM00745">
    <property type="entry name" value="MIT"/>
    <property type="match status" value="1"/>
</dbReference>
<accession>A0A0D7AGW8</accession>
<comment type="caution">
    <text evidence="5">Lacks conserved residue(s) required for the propagation of feature annotation.</text>
</comment>
<sequence>MVFTWTLLSCPRVAASGEALYSKATKAELSRDYDLAFRLYVQAAEAFLHTSRSTSDPRQQASLKADANKALVRAEKIRNFTETKSASSSSASGTHNLQAAPSLTPVGIDHFSSQEQFYVVKKGSDINCRKFPLWSEALSSKSPPQFMDPEGQPELSSTQQELAPVWRRPPATGERHILFPWEVHQQVVTDCSFCASVAVCLQHNQRFDTQRCDLRLFFNGDWRRVRLISTTNRLICLTCFSHDRTEVPRQVIWPSLLEKAYMKLMGGYDFPGSALTSWIPEQIEINRLFERENTWERVYDGFRDGTCLVTLGTGQRANIRWHNNRFLSAHNYAVIDVREKDGNRIVTVLDSWVQPDEDPQHSIAAASLPLAMPWDDVLATFDGIYLNWDPQVWPNSLDHHGMWRNHSQGTVSTRHLHLQFSRASNASADTVEVWVLLSRHAINTRETAEFIAISLQIEDPRMLGTLTQSSVRIQGDFTNSLHRLAKIRIPSSMSTGLISMLCSYDGCHAENGFSIRALAPSDITLEWVREPVRPPFEAKVDGRFTAKTAGGNPTYPTFMTNPQYYLRVLPTRERAAQGARSSVLSFDVQTQRETPINIAVVWSRGGERVTELSQKEILATSGPYSYGTASLKRDSVPANFAVILSTFEPNQTGLYSLCVQSAHPVELQPIAQEGAGMYSTTIEGEWTASTAGGSPSSKRYWSNPIYEVDVSVKQMIRLQLERPSSATAINVTMFRAEDIEANSASEHVATSGGYDNALAGVCIPETAVMTGRYWIVPSTYNPGVQTRFRMLAYTSAPVSEIKAL</sequence>
<proteinExistence type="inferred from homology"/>
<dbReference type="InterPro" id="IPR022682">
    <property type="entry name" value="Calpain_domain_III"/>
</dbReference>
<evidence type="ECO:0000313" key="7">
    <source>
        <dbReference type="EMBL" id="KIY50677.1"/>
    </source>
</evidence>
<dbReference type="Gene3D" id="2.60.120.380">
    <property type="match status" value="2"/>
</dbReference>
<comment type="similarity">
    <text evidence="1">Belongs to the peptidase C2 family. PalB/RIM13 subfamily.</text>
</comment>
<dbReference type="Gene3D" id="1.20.58.80">
    <property type="entry name" value="Phosphotransferase system, lactose/cellobiose-type IIA subunit"/>
    <property type="match status" value="1"/>
</dbReference>
<reference evidence="7 8" key="1">
    <citation type="journal article" date="2015" name="Fungal Genet. Biol.">
        <title>Evolution of novel wood decay mechanisms in Agaricales revealed by the genome sequences of Fistulina hepatica and Cylindrobasidium torrendii.</title>
        <authorList>
            <person name="Floudas D."/>
            <person name="Held B.W."/>
            <person name="Riley R."/>
            <person name="Nagy L.G."/>
            <person name="Koehler G."/>
            <person name="Ransdell A.S."/>
            <person name="Younus H."/>
            <person name="Chow J."/>
            <person name="Chiniquy J."/>
            <person name="Lipzen A."/>
            <person name="Tritt A."/>
            <person name="Sun H."/>
            <person name="Haridas S."/>
            <person name="LaButti K."/>
            <person name="Ohm R.A."/>
            <person name="Kues U."/>
            <person name="Blanchette R.A."/>
            <person name="Grigoriev I.V."/>
            <person name="Minto R.E."/>
            <person name="Hibbett D.S."/>
        </authorList>
    </citation>
    <scope>NUCLEOTIDE SEQUENCE [LARGE SCALE GENOMIC DNA]</scope>
    <source>
        <strain evidence="7 8">ATCC 64428</strain>
    </source>
</reference>
<evidence type="ECO:0000256" key="2">
    <source>
        <dbReference type="ARBA" id="ARBA00022670"/>
    </source>
</evidence>
<dbReference type="SUPFAM" id="SSF54001">
    <property type="entry name" value="Cysteine proteinases"/>
    <property type="match status" value="1"/>
</dbReference>
<keyword evidence="8" id="KW-1185">Reference proteome</keyword>
<dbReference type="AlphaFoldDB" id="A0A0D7AGW8"/>
<dbReference type="OrthoDB" id="167576at2759"/>
<keyword evidence="4" id="KW-0788">Thiol protease</keyword>
<dbReference type="PANTHER" id="PTHR46143">
    <property type="entry name" value="CALPAIN-7"/>
    <property type="match status" value="1"/>
</dbReference>
<keyword evidence="2" id="KW-0645">Protease</keyword>
<dbReference type="InterPro" id="IPR007330">
    <property type="entry name" value="MIT_dom"/>
</dbReference>
<organism evidence="7 8">
    <name type="scientific">Fistulina hepatica ATCC 64428</name>
    <dbReference type="NCBI Taxonomy" id="1128425"/>
    <lineage>
        <taxon>Eukaryota</taxon>
        <taxon>Fungi</taxon>
        <taxon>Dikarya</taxon>
        <taxon>Basidiomycota</taxon>
        <taxon>Agaricomycotina</taxon>
        <taxon>Agaricomycetes</taxon>
        <taxon>Agaricomycetidae</taxon>
        <taxon>Agaricales</taxon>
        <taxon>Fistulinaceae</taxon>
        <taxon>Fistulina</taxon>
    </lineage>
</organism>
<dbReference type="InterPro" id="IPR001300">
    <property type="entry name" value="Peptidase_C2_calpain_cat"/>
</dbReference>
<dbReference type="Pfam" id="PF04212">
    <property type="entry name" value="MIT"/>
    <property type="match status" value="1"/>
</dbReference>
<dbReference type="SUPFAM" id="SSF116846">
    <property type="entry name" value="MIT domain"/>
    <property type="match status" value="1"/>
</dbReference>
<dbReference type="SUPFAM" id="SSF49758">
    <property type="entry name" value="Calpain large subunit, middle domain (domain III)"/>
    <property type="match status" value="2"/>
</dbReference>
<evidence type="ECO:0000256" key="1">
    <source>
        <dbReference type="ARBA" id="ARBA00010193"/>
    </source>
</evidence>
<dbReference type="SMART" id="SM00230">
    <property type="entry name" value="CysPc"/>
    <property type="match status" value="1"/>
</dbReference>
<protein>
    <submittedName>
        <fullName evidence="7">Cysteine proteinase</fullName>
    </submittedName>
</protein>
<evidence type="ECO:0000259" key="6">
    <source>
        <dbReference type="PROSITE" id="PS50203"/>
    </source>
</evidence>